<dbReference type="InterPro" id="IPR005149">
    <property type="entry name" value="Tscrpt_reg_PadR_N"/>
</dbReference>
<dbReference type="SUPFAM" id="SSF46785">
    <property type="entry name" value="Winged helix' DNA-binding domain"/>
    <property type="match status" value="1"/>
</dbReference>
<feature type="compositionally biased region" description="Basic and acidic residues" evidence="1">
    <location>
        <begin position="205"/>
        <end position="214"/>
    </location>
</feature>
<proteinExistence type="predicted"/>
<reference evidence="3 4" key="1">
    <citation type="submission" date="2021-04" db="EMBL/GenBank/DDBJ databases">
        <title>Ruania sp. nov., isolated from sandy soil of mangrove forest.</title>
        <authorList>
            <person name="Ge X."/>
            <person name="Huang R."/>
            <person name="Liu W."/>
        </authorList>
    </citation>
    <scope>NUCLEOTIDE SEQUENCE [LARGE SCALE GENOMIC DNA]</scope>
    <source>
        <strain evidence="3 4">N2-46</strain>
    </source>
</reference>
<dbReference type="InterPro" id="IPR036390">
    <property type="entry name" value="WH_DNA-bd_sf"/>
</dbReference>
<organism evidence="3 4">
    <name type="scientific">Occultella gossypii</name>
    <dbReference type="NCBI Taxonomy" id="2800820"/>
    <lineage>
        <taxon>Bacteria</taxon>
        <taxon>Bacillati</taxon>
        <taxon>Actinomycetota</taxon>
        <taxon>Actinomycetes</taxon>
        <taxon>Micrococcales</taxon>
        <taxon>Ruaniaceae</taxon>
        <taxon>Occultella</taxon>
    </lineage>
</organism>
<keyword evidence="4" id="KW-1185">Reference proteome</keyword>
<sequence>MTRRMTNLLGLAVLVYLEERPMHAYELHRQLIDRDAAQTFRLSYGALYSVVRQLDAAGLIRPSGTDRTGRLPERTTYAVTDEGRAETRRWLSRLIAEPQHEYPAFAAALSLIIVLPPDDARALLEARLGRLKGDVAAIAERRTAIVDGGLHPIFVIEDEYRERVLGAEADFIHVLLDRFDDPDAGWAEPWRAYHQGAPATGARENTTDTRGEPS</sequence>
<dbReference type="InterPro" id="IPR036388">
    <property type="entry name" value="WH-like_DNA-bd_sf"/>
</dbReference>
<protein>
    <submittedName>
        <fullName evidence="3">PadR family transcriptional regulator</fullName>
    </submittedName>
</protein>
<accession>A0ABS7S729</accession>
<evidence type="ECO:0000313" key="4">
    <source>
        <dbReference type="Proteomes" id="UP000826651"/>
    </source>
</evidence>
<evidence type="ECO:0000313" key="3">
    <source>
        <dbReference type="EMBL" id="MBZ2196159.1"/>
    </source>
</evidence>
<dbReference type="PANTHER" id="PTHR43252:SF6">
    <property type="entry name" value="NEGATIVE TRANSCRIPTION REGULATOR PADR"/>
    <property type="match status" value="1"/>
</dbReference>
<evidence type="ECO:0000256" key="1">
    <source>
        <dbReference type="SAM" id="MobiDB-lite"/>
    </source>
</evidence>
<dbReference type="RefSeq" id="WP_223404775.1">
    <property type="nucleotide sequence ID" value="NZ_JAGSHT010000008.1"/>
</dbReference>
<gene>
    <name evidence="3" type="ORF">KCQ71_08340</name>
</gene>
<dbReference type="PANTHER" id="PTHR43252">
    <property type="entry name" value="TRANSCRIPTIONAL REGULATOR YQJI"/>
    <property type="match status" value="1"/>
</dbReference>
<comment type="caution">
    <text evidence="3">The sequence shown here is derived from an EMBL/GenBank/DDBJ whole genome shotgun (WGS) entry which is preliminary data.</text>
</comment>
<dbReference type="Gene3D" id="1.10.10.10">
    <property type="entry name" value="Winged helix-like DNA-binding domain superfamily/Winged helix DNA-binding domain"/>
    <property type="match status" value="1"/>
</dbReference>
<name>A0ABS7S729_9MICO</name>
<dbReference type="EMBL" id="JAGSHT010000008">
    <property type="protein sequence ID" value="MBZ2196159.1"/>
    <property type="molecule type" value="Genomic_DNA"/>
</dbReference>
<dbReference type="Proteomes" id="UP000826651">
    <property type="component" value="Unassembled WGS sequence"/>
</dbReference>
<feature type="domain" description="Transcription regulator PadR N-terminal" evidence="2">
    <location>
        <begin position="13"/>
        <end position="88"/>
    </location>
</feature>
<evidence type="ECO:0000259" key="2">
    <source>
        <dbReference type="Pfam" id="PF03551"/>
    </source>
</evidence>
<feature type="region of interest" description="Disordered" evidence="1">
    <location>
        <begin position="192"/>
        <end position="214"/>
    </location>
</feature>
<dbReference type="Pfam" id="PF03551">
    <property type="entry name" value="PadR"/>
    <property type="match status" value="1"/>
</dbReference>